<protein>
    <submittedName>
        <fullName evidence="1">Uncharacterized protein</fullName>
    </submittedName>
</protein>
<dbReference type="Pfam" id="PF20046">
    <property type="entry name" value="DUF6448"/>
    <property type="match status" value="1"/>
</dbReference>
<evidence type="ECO:0000313" key="2">
    <source>
        <dbReference type="Proteomes" id="UP000218267"/>
    </source>
</evidence>
<reference evidence="2" key="2">
    <citation type="journal article" date="2020" name="Antonie Van Leeuwenhoek">
        <title>Labilibaculum antarcticum sp. nov., a novel facultative anaerobic, psychrotorelant bacterium isolated from marine sediment of Antarctica.</title>
        <authorList>
            <person name="Watanabe M."/>
            <person name="Kojima H."/>
            <person name="Fukui M."/>
        </authorList>
    </citation>
    <scope>NUCLEOTIDE SEQUENCE [LARGE SCALE GENOMIC DNA]</scope>
    <source>
        <strain evidence="2">SPP2</strain>
    </source>
</reference>
<dbReference type="Proteomes" id="UP000218267">
    <property type="component" value="Chromosome"/>
</dbReference>
<organism evidence="1 2">
    <name type="scientific">Labilibaculum antarcticum</name>
    <dbReference type="NCBI Taxonomy" id="1717717"/>
    <lineage>
        <taxon>Bacteria</taxon>
        <taxon>Pseudomonadati</taxon>
        <taxon>Bacteroidota</taxon>
        <taxon>Bacteroidia</taxon>
        <taxon>Marinilabiliales</taxon>
        <taxon>Marinifilaceae</taxon>
        <taxon>Labilibaculum</taxon>
    </lineage>
</organism>
<dbReference type="InterPro" id="IPR045613">
    <property type="entry name" value="DUF6448"/>
</dbReference>
<dbReference type="AlphaFoldDB" id="A0A1Y1CMG9"/>
<sequence length="231" mass="25966">MSDSKKVIINVLLKIRQMNLQITTQKSNFSKSQKKGTRILNVKVITLLLFSVLFFSAQNTFAHCDSYDGPVIKVASQALETNNVNLILKWVSEADESEVTSLFQKTYKLKNGDKETYTIVEQHFFETLVRLHRATEGMGYTGIKPAGSASPIVKMADKSIESQSVDELATKFTAHIEKVVREKYEKVQKLNLVKNESLEKGRAYVVAYVDYTHTLEGISGIIKNGHGAHQH</sequence>
<dbReference type="EMBL" id="AP018042">
    <property type="protein sequence ID" value="BAX81152.1"/>
    <property type="molecule type" value="Genomic_DNA"/>
</dbReference>
<gene>
    <name evidence="1" type="ORF">ALGA_2847</name>
</gene>
<dbReference type="KEGG" id="mbas:ALGA_2847"/>
<proteinExistence type="predicted"/>
<evidence type="ECO:0000313" key="1">
    <source>
        <dbReference type="EMBL" id="BAX81152.1"/>
    </source>
</evidence>
<accession>A0A1Y1CMG9</accession>
<name>A0A1Y1CMG9_9BACT</name>
<keyword evidence="2" id="KW-1185">Reference proteome</keyword>
<reference evidence="1 2" key="1">
    <citation type="journal article" date="2018" name="Mar. Genomics">
        <title>Complete genome sequence of Marinifilaceae bacterium strain SPP2, isolated from the Antarctic marine sediment.</title>
        <authorList>
            <person name="Watanabe M."/>
            <person name="Kojima H."/>
            <person name="Fukui M."/>
        </authorList>
    </citation>
    <scope>NUCLEOTIDE SEQUENCE [LARGE SCALE GENOMIC DNA]</scope>
    <source>
        <strain evidence="1 2">SPP2</strain>
    </source>
</reference>